<dbReference type="Pfam" id="PF00772">
    <property type="entry name" value="DnaB"/>
    <property type="match status" value="1"/>
</dbReference>
<keyword evidence="7 12" id="KW-0067">ATP-binding</keyword>
<evidence type="ECO:0000256" key="8">
    <source>
        <dbReference type="ARBA" id="ARBA00023125"/>
    </source>
</evidence>
<gene>
    <name evidence="14" type="primary">dnaB</name>
    <name evidence="14" type="ORF">IAA52_06305</name>
</gene>
<evidence type="ECO:0000256" key="7">
    <source>
        <dbReference type="ARBA" id="ARBA00022840"/>
    </source>
</evidence>
<evidence type="ECO:0000256" key="4">
    <source>
        <dbReference type="ARBA" id="ARBA00022741"/>
    </source>
</evidence>
<keyword evidence="5 12" id="KW-0378">Hydrolase</keyword>
<dbReference type="SUPFAM" id="SSF48024">
    <property type="entry name" value="N-terminal domain of DnaB helicase"/>
    <property type="match status" value="1"/>
</dbReference>
<evidence type="ECO:0000256" key="10">
    <source>
        <dbReference type="ARBA" id="ARBA00048954"/>
    </source>
</evidence>
<evidence type="ECO:0000256" key="6">
    <source>
        <dbReference type="ARBA" id="ARBA00022806"/>
    </source>
</evidence>
<dbReference type="GO" id="GO:0006269">
    <property type="term" value="P:DNA replication, synthesis of primer"/>
    <property type="evidence" value="ECO:0007669"/>
    <property type="project" value="UniProtKB-UniRule"/>
</dbReference>
<reference evidence="14" key="2">
    <citation type="journal article" date="2021" name="PeerJ">
        <title>Extensive microbial diversity within the chicken gut microbiome revealed by metagenomics and culture.</title>
        <authorList>
            <person name="Gilroy R."/>
            <person name="Ravi A."/>
            <person name="Getino M."/>
            <person name="Pursley I."/>
            <person name="Horton D.L."/>
            <person name="Alikhan N.F."/>
            <person name="Baker D."/>
            <person name="Gharbi K."/>
            <person name="Hall N."/>
            <person name="Watson M."/>
            <person name="Adriaenssens E.M."/>
            <person name="Foster-Nyarko E."/>
            <person name="Jarju S."/>
            <person name="Secka A."/>
            <person name="Antonio M."/>
            <person name="Oren A."/>
            <person name="Chaudhuri R.R."/>
            <person name="La Ragione R."/>
            <person name="Hildebrand F."/>
            <person name="Pallen M.J."/>
        </authorList>
    </citation>
    <scope>NUCLEOTIDE SEQUENCE</scope>
    <source>
        <strain evidence="14">ChiSjej6B24-2974</strain>
    </source>
</reference>
<dbReference type="InterPro" id="IPR036185">
    <property type="entry name" value="DNA_heli_DnaB-like_N_sf"/>
</dbReference>
<evidence type="ECO:0000256" key="1">
    <source>
        <dbReference type="ARBA" id="ARBA00008428"/>
    </source>
</evidence>
<dbReference type="FunFam" id="3.40.50.300:FF:000076">
    <property type="entry name" value="Replicative DNA helicase"/>
    <property type="match status" value="1"/>
</dbReference>
<evidence type="ECO:0000313" key="14">
    <source>
        <dbReference type="EMBL" id="HIQ82700.1"/>
    </source>
</evidence>
<dbReference type="InterPro" id="IPR003593">
    <property type="entry name" value="AAA+_ATPase"/>
</dbReference>
<evidence type="ECO:0000256" key="11">
    <source>
        <dbReference type="NCBIfam" id="TIGR00665"/>
    </source>
</evidence>
<dbReference type="NCBIfam" id="TIGR00665">
    <property type="entry name" value="DnaB"/>
    <property type="match status" value="1"/>
</dbReference>
<dbReference type="GO" id="GO:0042802">
    <property type="term" value="F:identical protein binding"/>
    <property type="evidence" value="ECO:0007669"/>
    <property type="project" value="UniProtKB-ARBA"/>
</dbReference>
<dbReference type="InterPro" id="IPR027417">
    <property type="entry name" value="P-loop_NTPase"/>
</dbReference>
<dbReference type="NCBIfam" id="NF004384">
    <property type="entry name" value="PRK05748.1"/>
    <property type="match status" value="1"/>
</dbReference>
<dbReference type="InterPro" id="IPR007693">
    <property type="entry name" value="DNA_helicase_DnaB-like_N"/>
</dbReference>
<keyword evidence="8 12" id="KW-0238">DNA-binding</keyword>
<dbReference type="InterPro" id="IPR007692">
    <property type="entry name" value="DNA_helicase_DnaB"/>
</dbReference>
<dbReference type="EMBL" id="DVFZ01000061">
    <property type="protein sequence ID" value="HIQ82700.1"/>
    <property type="molecule type" value="Genomic_DNA"/>
</dbReference>
<dbReference type="CDD" id="cd00984">
    <property type="entry name" value="DnaB_C"/>
    <property type="match status" value="1"/>
</dbReference>
<dbReference type="PROSITE" id="PS51199">
    <property type="entry name" value="SF4_HELICASE"/>
    <property type="match status" value="1"/>
</dbReference>
<dbReference type="EC" id="5.6.2.3" evidence="11 12"/>
<comment type="similarity">
    <text evidence="1 12">Belongs to the helicase family. DnaB subfamily.</text>
</comment>
<evidence type="ECO:0000256" key="5">
    <source>
        <dbReference type="ARBA" id="ARBA00022801"/>
    </source>
</evidence>
<dbReference type="SMART" id="SM00382">
    <property type="entry name" value="AAA"/>
    <property type="match status" value="1"/>
</dbReference>
<evidence type="ECO:0000256" key="12">
    <source>
        <dbReference type="RuleBase" id="RU362085"/>
    </source>
</evidence>
<dbReference type="SUPFAM" id="SSF52540">
    <property type="entry name" value="P-loop containing nucleoside triphosphate hydrolases"/>
    <property type="match status" value="1"/>
</dbReference>
<feature type="domain" description="SF4 helicase" evidence="13">
    <location>
        <begin position="180"/>
        <end position="445"/>
    </location>
</feature>
<dbReference type="Gene3D" id="1.10.860.10">
    <property type="entry name" value="DNAb Helicase, Chain A"/>
    <property type="match status" value="1"/>
</dbReference>
<dbReference type="GO" id="GO:0005524">
    <property type="term" value="F:ATP binding"/>
    <property type="evidence" value="ECO:0007669"/>
    <property type="project" value="UniProtKB-UniRule"/>
</dbReference>
<keyword evidence="4 12" id="KW-0547">Nucleotide-binding</keyword>
<evidence type="ECO:0000313" key="15">
    <source>
        <dbReference type="Proteomes" id="UP000824260"/>
    </source>
</evidence>
<dbReference type="GO" id="GO:0005829">
    <property type="term" value="C:cytosol"/>
    <property type="evidence" value="ECO:0007669"/>
    <property type="project" value="TreeGrafter"/>
</dbReference>
<keyword evidence="2 12" id="KW-0639">Primosome</keyword>
<dbReference type="Proteomes" id="UP000824260">
    <property type="component" value="Unassembled WGS sequence"/>
</dbReference>
<dbReference type="Gene3D" id="3.40.50.300">
    <property type="entry name" value="P-loop containing nucleotide triphosphate hydrolases"/>
    <property type="match status" value="1"/>
</dbReference>
<evidence type="ECO:0000256" key="9">
    <source>
        <dbReference type="ARBA" id="ARBA00023235"/>
    </source>
</evidence>
<proteinExistence type="inferred from homology"/>
<protein>
    <recommendedName>
        <fullName evidence="11 12">Replicative DNA helicase</fullName>
        <ecNumber evidence="11 12">5.6.2.3</ecNumber>
    </recommendedName>
</protein>
<keyword evidence="6 12" id="KW-0347">Helicase</keyword>
<sequence length="453" mass="49880">MEQFTHEARTVPNHPESERSVLGAMLRSNEAALLAMESLTDDDFYDPANREVFSAMRTLSESGRAIDLVTLDAELARRGKLEAVGGAQYLIELARAVPSASNVRAYIRIVDEKSTLRKLIRAAESILNASYDGERETREILEEAERAIYDITMRKGGEQLQPIQPVLLATFEKIEELVKNHGRIEGVPTGYTELDDLLTGLHGGELVLIAARPSMGKTSFGMNIVENAAIRAGKKTAVFSLEMPAEQLAMRMLCTEAKVDMQRVRRGQISDDEWGKLSEAMIGIGPSGMFVDASSGVTVAEVRSKARRLQLEQGLDLIMIDYIQLMTASGRFGSRQEEVSAISRSLKGLATELGVPVIALSQLSRAPTGRANHRPMLSDIRESGAIEQDADVVMFIHREDYYEPETAEKNIAEIIVAKQRNGALGTVKLGWKGEYTWFMDLSPRAREASAPPG</sequence>
<dbReference type="AlphaFoldDB" id="A0A9D1CXP2"/>
<reference evidence="14" key="1">
    <citation type="submission" date="2020-10" db="EMBL/GenBank/DDBJ databases">
        <authorList>
            <person name="Gilroy R."/>
        </authorList>
    </citation>
    <scope>NUCLEOTIDE SEQUENCE</scope>
    <source>
        <strain evidence="14">ChiSjej6B24-2974</strain>
    </source>
</reference>
<dbReference type="GO" id="GO:0043139">
    <property type="term" value="F:5'-3' DNA helicase activity"/>
    <property type="evidence" value="ECO:0007669"/>
    <property type="project" value="UniProtKB-EC"/>
</dbReference>
<dbReference type="PANTHER" id="PTHR30153:SF2">
    <property type="entry name" value="REPLICATIVE DNA HELICASE"/>
    <property type="match status" value="1"/>
</dbReference>
<evidence type="ECO:0000256" key="2">
    <source>
        <dbReference type="ARBA" id="ARBA00022515"/>
    </source>
</evidence>
<comment type="function">
    <text evidence="12">The main replicative DNA helicase, it participates in initiation and elongation during chromosome replication. Travels ahead of the DNA replisome, separating dsDNA into templates for DNA synthesis. A processive ATP-dependent 5'-3' DNA helicase it has DNA-dependent ATPase activity.</text>
</comment>
<keyword evidence="3 12" id="KW-0235">DNA replication</keyword>
<dbReference type="FunFam" id="1.10.860.10:FF:000001">
    <property type="entry name" value="Replicative DNA helicase"/>
    <property type="match status" value="1"/>
</dbReference>
<keyword evidence="9" id="KW-0413">Isomerase</keyword>
<dbReference type="GO" id="GO:0003677">
    <property type="term" value="F:DNA binding"/>
    <property type="evidence" value="ECO:0007669"/>
    <property type="project" value="UniProtKB-UniRule"/>
</dbReference>
<dbReference type="GO" id="GO:0016787">
    <property type="term" value="F:hydrolase activity"/>
    <property type="evidence" value="ECO:0007669"/>
    <property type="project" value="UniProtKB-KW"/>
</dbReference>
<dbReference type="InterPro" id="IPR007694">
    <property type="entry name" value="DNA_helicase_DnaB-like_C"/>
</dbReference>
<comment type="caution">
    <text evidence="14">The sequence shown here is derived from an EMBL/GenBank/DDBJ whole genome shotgun (WGS) entry which is preliminary data.</text>
</comment>
<dbReference type="GO" id="GO:1990077">
    <property type="term" value="C:primosome complex"/>
    <property type="evidence" value="ECO:0007669"/>
    <property type="project" value="UniProtKB-UniRule"/>
</dbReference>
<dbReference type="Pfam" id="PF03796">
    <property type="entry name" value="DnaB_C"/>
    <property type="match status" value="1"/>
</dbReference>
<evidence type="ECO:0000256" key="3">
    <source>
        <dbReference type="ARBA" id="ARBA00022705"/>
    </source>
</evidence>
<name>A0A9D1CXP2_9FIRM</name>
<accession>A0A9D1CXP2</accession>
<organism evidence="14 15">
    <name type="scientific">Candidatus Pullichristensenella stercorigallinarum</name>
    <dbReference type="NCBI Taxonomy" id="2840909"/>
    <lineage>
        <taxon>Bacteria</taxon>
        <taxon>Bacillati</taxon>
        <taxon>Bacillota</taxon>
        <taxon>Clostridia</taxon>
        <taxon>Candidatus Pullichristensenella</taxon>
    </lineage>
</organism>
<dbReference type="PANTHER" id="PTHR30153">
    <property type="entry name" value="REPLICATIVE DNA HELICASE DNAB"/>
    <property type="match status" value="1"/>
</dbReference>
<comment type="catalytic activity">
    <reaction evidence="10 12">
        <text>ATP + H2O = ADP + phosphate + H(+)</text>
        <dbReference type="Rhea" id="RHEA:13065"/>
        <dbReference type="ChEBI" id="CHEBI:15377"/>
        <dbReference type="ChEBI" id="CHEBI:15378"/>
        <dbReference type="ChEBI" id="CHEBI:30616"/>
        <dbReference type="ChEBI" id="CHEBI:43474"/>
        <dbReference type="ChEBI" id="CHEBI:456216"/>
        <dbReference type="EC" id="5.6.2.3"/>
    </reaction>
</comment>
<evidence type="ECO:0000259" key="13">
    <source>
        <dbReference type="PROSITE" id="PS51199"/>
    </source>
</evidence>
<dbReference type="InterPro" id="IPR016136">
    <property type="entry name" value="DNA_helicase_N/primase_C"/>
</dbReference>